<organism evidence="1 2">
    <name type="scientific">Strongylus vulgaris</name>
    <name type="common">Blood worm</name>
    <dbReference type="NCBI Taxonomy" id="40348"/>
    <lineage>
        <taxon>Eukaryota</taxon>
        <taxon>Metazoa</taxon>
        <taxon>Ecdysozoa</taxon>
        <taxon>Nematoda</taxon>
        <taxon>Chromadorea</taxon>
        <taxon>Rhabditida</taxon>
        <taxon>Rhabditina</taxon>
        <taxon>Rhabditomorpha</taxon>
        <taxon>Strongyloidea</taxon>
        <taxon>Strongylidae</taxon>
        <taxon>Strongylus</taxon>
    </lineage>
</organism>
<proteinExistence type="predicted"/>
<protein>
    <submittedName>
        <fullName evidence="1">Uncharacterized protein</fullName>
    </submittedName>
</protein>
<evidence type="ECO:0000313" key="2">
    <source>
        <dbReference type="Proteomes" id="UP000270094"/>
    </source>
</evidence>
<evidence type="ECO:0000313" key="1">
    <source>
        <dbReference type="EMBL" id="VDM78092.1"/>
    </source>
</evidence>
<keyword evidence="2" id="KW-1185">Reference proteome</keyword>
<gene>
    <name evidence="1" type="ORF">SVUK_LOCUS13090</name>
</gene>
<dbReference type="OrthoDB" id="5871586at2759"/>
<dbReference type="AlphaFoldDB" id="A0A3P7LFG6"/>
<sequence length="97" mass="10877">MDDETSGWFTLHDGILKVWEGVCAVVMGDDVLLLKIRDGAILSIHMRIQNLKNVTSDGYWSCAEIIGRLGAEKGFFYYHADNPNNADTMLQVEKLTT</sequence>
<accession>A0A3P7LFG6</accession>
<reference evidence="1 2" key="1">
    <citation type="submission" date="2018-11" db="EMBL/GenBank/DDBJ databases">
        <authorList>
            <consortium name="Pathogen Informatics"/>
        </authorList>
    </citation>
    <scope>NUCLEOTIDE SEQUENCE [LARGE SCALE GENOMIC DNA]</scope>
</reference>
<dbReference type="Proteomes" id="UP000270094">
    <property type="component" value="Unassembled WGS sequence"/>
</dbReference>
<dbReference type="EMBL" id="UYYB01100984">
    <property type="protein sequence ID" value="VDM78092.1"/>
    <property type="molecule type" value="Genomic_DNA"/>
</dbReference>
<name>A0A3P7LFG6_STRVU</name>